<organism evidence="2 3">
    <name type="scientific">Rubritalea halochordaticola</name>
    <dbReference type="NCBI Taxonomy" id="714537"/>
    <lineage>
        <taxon>Bacteria</taxon>
        <taxon>Pseudomonadati</taxon>
        <taxon>Verrucomicrobiota</taxon>
        <taxon>Verrucomicrobiia</taxon>
        <taxon>Verrucomicrobiales</taxon>
        <taxon>Rubritaleaceae</taxon>
        <taxon>Rubritalea</taxon>
    </lineage>
</organism>
<accession>A0ABP9V2J4</accession>
<protein>
    <recommendedName>
        <fullName evidence="1">Ice-binding protein C-terminal domain-containing protein</fullName>
    </recommendedName>
</protein>
<dbReference type="EMBL" id="BAABRL010000007">
    <property type="protein sequence ID" value="GAA5496225.1"/>
    <property type="molecule type" value="Genomic_DNA"/>
</dbReference>
<gene>
    <name evidence="2" type="ORF">Rhal01_02407</name>
</gene>
<comment type="caution">
    <text evidence="2">The sequence shown here is derived from an EMBL/GenBank/DDBJ whole genome shotgun (WGS) entry which is preliminary data.</text>
</comment>
<evidence type="ECO:0000313" key="2">
    <source>
        <dbReference type="EMBL" id="GAA5496225.1"/>
    </source>
</evidence>
<feature type="domain" description="Ice-binding protein C-terminal" evidence="1">
    <location>
        <begin position="210"/>
        <end position="232"/>
    </location>
</feature>
<dbReference type="Proteomes" id="UP001424741">
    <property type="component" value="Unassembled WGS sequence"/>
</dbReference>
<evidence type="ECO:0000259" key="1">
    <source>
        <dbReference type="Pfam" id="PF07589"/>
    </source>
</evidence>
<dbReference type="InterPro" id="IPR013424">
    <property type="entry name" value="Ice-binding_C"/>
</dbReference>
<name>A0ABP9V2J4_9BACT</name>
<sequence>MAATSFANAAVITTVSTELSALGGSNTQTQVLDPAGATIAITQGSTTDGGADQTLIFTVSGLTLDSFGAGDDSLVINLQLSATSSLDTVSGIGRSFEAWGVNNSLIDVGETLTFSMGTAQVNLGAGTTDIVESVVFNGFTGFDLLNVGAGETFDITGTDNSDATGVSISQNQGYLLGGGEQEQSFTYVASGTGGMRIYEVTNSFTVTTTAVPEPSSVALLGFGGLALVMRRRR</sequence>
<dbReference type="NCBIfam" id="TIGR02595">
    <property type="entry name" value="PEP_CTERM"/>
    <property type="match status" value="1"/>
</dbReference>
<dbReference type="Pfam" id="PF07589">
    <property type="entry name" value="PEP-CTERM"/>
    <property type="match status" value="1"/>
</dbReference>
<proteinExistence type="predicted"/>
<evidence type="ECO:0000313" key="3">
    <source>
        <dbReference type="Proteomes" id="UP001424741"/>
    </source>
</evidence>
<keyword evidence="3" id="KW-1185">Reference proteome</keyword>
<reference evidence="2 3" key="1">
    <citation type="submission" date="2024-02" db="EMBL/GenBank/DDBJ databases">
        <title>Rubritalea halochordaticola NBRC 107102.</title>
        <authorList>
            <person name="Ichikawa N."/>
            <person name="Katano-Makiyama Y."/>
            <person name="Hidaka K."/>
        </authorList>
    </citation>
    <scope>NUCLEOTIDE SEQUENCE [LARGE SCALE GENOMIC DNA]</scope>
    <source>
        <strain evidence="2 3">NBRC 107102</strain>
    </source>
</reference>